<sequence length="163" mass="18461">MSRHWYLVQCKPRESFRAEEHLNNQGFETFHPTHLVHTRVAGRRVRKPAPLFPHYLFVCLDAADNWSSLRSTRGVARIVRFGNEPRPVPPDVIEALKAACATMATARPAFRAGERVRIAEGCFAECEAIVQQMRGEDRVLLLLEFLGRQQAVEIAADLVTKPT</sequence>
<dbReference type="CDD" id="cd09892">
    <property type="entry name" value="NGN_SP_RfaH"/>
    <property type="match status" value="1"/>
</dbReference>
<reference evidence="5 6" key="1">
    <citation type="submission" date="2017-02" db="EMBL/GenBank/DDBJ databases">
        <title>Genomic diversity within the haloalkaliphilic genus Thioalkalivibrio.</title>
        <authorList>
            <person name="Ahn A.-C."/>
            <person name="Meier-Kolthoff J."/>
            <person name="Overmars L."/>
            <person name="Richter M."/>
            <person name="Woyke T."/>
            <person name="Sorokin D.Y."/>
            <person name="Muyzer G."/>
        </authorList>
    </citation>
    <scope>NUCLEOTIDE SEQUENCE [LARGE SCALE GENOMIC DNA]</scope>
    <source>
        <strain evidence="5 6">ALJD</strain>
    </source>
</reference>
<comment type="caution">
    <text evidence="5">The sequence shown here is derived from an EMBL/GenBank/DDBJ whole genome shotgun (WGS) entry which is preliminary data.</text>
</comment>
<keyword evidence="2" id="KW-0805">Transcription regulation</keyword>
<keyword evidence="3" id="KW-0804">Transcription</keyword>
<keyword evidence="1" id="KW-0889">Transcription antitermination</keyword>
<organism evidence="5 6">
    <name type="scientific">Thioalkalivibrio denitrificans</name>
    <dbReference type="NCBI Taxonomy" id="108003"/>
    <lineage>
        <taxon>Bacteria</taxon>
        <taxon>Pseudomonadati</taxon>
        <taxon>Pseudomonadota</taxon>
        <taxon>Gammaproteobacteria</taxon>
        <taxon>Chromatiales</taxon>
        <taxon>Ectothiorhodospiraceae</taxon>
        <taxon>Thioalkalivibrio</taxon>
    </lineage>
</organism>
<dbReference type="InterPro" id="IPR043425">
    <property type="entry name" value="NusG-like"/>
</dbReference>
<gene>
    <name evidence="5" type="ORF">B1C78_16920</name>
</gene>
<dbReference type="OrthoDB" id="9790639at2"/>
<feature type="domain" description="NusG-like N-terminal" evidence="4">
    <location>
        <begin position="2"/>
        <end position="100"/>
    </location>
</feature>
<protein>
    <submittedName>
        <fullName evidence="5">Transcriptional activator RfaH</fullName>
    </submittedName>
</protein>
<dbReference type="RefSeq" id="WP_077280309.1">
    <property type="nucleotide sequence ID" value="NZ_MVBK01000144.1"/>
</dbReference>
<dbReference type="GO" id="GO:0031564">
    <property type="term" value="P:transcription antitermination"/>
    <property type="evidence" value="ECO:0007669"/>
    <property type="project" value="UniProtKB-KW"/>
</dbReference>
<dbReference type="GO" id="GO:0005829">
    <property type="term" value="C:cytosol"/>
    <property type="evidence" value="ECO:0007669"/>
    <property type="project" value="TreeGrafter"/>
</dbReference>
<dbReference type="NCBIfam" id="NF006534">
    <property type="entry name" value="PRK09014.1"/>
    <property type="match status" value="1"/>
</dbReference>
<dbReference type="PANTHER" id="PTHR30265:SF7">
    <property type="entry name" value="TRANSCRIPTION ANTITERMINATION PROTEIN RFAH"/>
    <property type="match status" value="1"/>
</dbReference>
<dbReference type="Pfam" id="PF02357">
    <property type="entry name" value="NusG"/>
    <property type="match status" value="1"/>
</dbReference>
<evidence type="ECO:0000256" key="2">
    <source>
        <dbReference type="ARBA" id="ARBA00023015"/>
    </source>
</evidence>
<dbReference type="InterPro" id="IPR006645">
    <property type="entry name" value="NGN-like_dom"/>
</dbReference>
<dbReference type="STRING" id="108003.B1C78_16920"/>
<evidence type="ECO:0000256" key="3">
    <source>
        <dbReference type="ARBA" id="ARBA00023163"/>
    </source>
</evidence>
<dbReference type="InterPro" id="IPR008991">
    <property type="entry name" value="Translation_prot_SH3-like_sf"/>
</dbReference>
<dbReference type="SUPFAM" id="SSF82679">
    <property type="entry name" value="N-utilization substance G protein NusG, N-terminal domain"/>
    <property type="match status" value="1"/>
</dbReference>
<dbReference type="SMART" id="SM00738">
    <property type="entry name" value="NGN"/>
    <property type="match status" value="1"/>
</dbReference>
<accession>A0A1V3N7M0</accession>
<keyword evidence="6" id="KW-1185">Reference proteome</keyword>
<dbReference type="PANTHER" id="PTHR30265">
    <property type="entry name" value="RHO-INTERACTING TRANSCRIPTION TERMINATION FACTOR NUSG"/>
    <property type="match status" value="1"/>
</dbReference>
<name>A0A1V3N7M0_9GAMM</name>
<dbReference type="EMBL" id="MVBK01000144">
    <property type="protein sequence ID" value="OOG20796.1"/>
    <property type="molecule type" value="Genomic_DNA"/>
</dbReference>
<evidence type="ECO:0000256" key="1">
    <source>
        <dbReference type="ARBA" id="ARBA00022814"/>
    </source>
</evidence>
<dbReference type="InterPro" id="IPR010215">
    <property type="entry name" value="Transcription_antiterm_RfaH"/>
</dbReference>
<dbReference type="AlphaFoldDB" id="A0A1V3N7M0"/>
<dbReference type="SUPFAM" id="SSF50104">
    <property type="entry name" value="Translation proteins SH3-like domain"/>
    <property type="match status" value="1"/>
</dbReference>
<dbReference type="Proteomes" id="UP000189462">
    <property type="component" value="Unassembled WGS sequence"/>
</dbReference>
<proteinExistence type="predicted"/>
<dbReference type="NCBIfam" id="TIGR01955">
    <property type="entry name" value="RfaH"/>
    <property type="match status" value="1"/>
</dbReference>
<evidence type="ECO:0000259" key="4">
    <source>
        <dbReference type="SMART" id="SM00738"/>
    </source>
</evidence>
<evidence type="ECO:0000313" key="6">
    <source>
        <dbReference type="Proteomes" id="UP000189462"/>
    </source>
</evidence>
<evidence type="ECO:0000313" key="5">
    <source>
        <dbReference type="EMBL" id="OOG20796.1"/>
    </source>
</evidence>
<dbReference type="InterPro" id="IPR036735">
    <property type="entry name" value="NGN_dom_sf"/>
</dbReference>
<dbReference type="GO" id="GO:0006354">
    <property type="term" value="P:DNA-templated transcription elongation"/>
    <property type="evidence" value="ECO:0007669"/>
    <property type="project" value="InterPro"/>
</dbReference>
<dbReference type="Gene3D" id="3.30.70.940">
    <property type="entry name" value="NusG, N-terminal domain"/>
    <property type="match status" value="1"/>
</dbReference>